<protein>
    <submittedName>
        <fullName evidence="1">Uncharacterized protein</fullName>
    </submittedName>
</protein>
<proteinExistence type="predicted"/>
<reference evidence="1 2" key="1">
    <citation type="submission" date="2024-10" db="EMBL/GenBank/DDBJ databases">
        <title>Updated reference genomes for cyclostephanoid diatoms.</title>
        <authorList>
            <person name="Roberts W.R."/>
            <person name="Alverson A.J."/>
        </authorList>
    </citation>
    <scope>NUCLEOTIDE SEQUENCE [LARGE SCALE GENOMIC DNA]</scope>
    <source>
        <strain evidence="1 2">AJA010-31</strain>
    </source>
</reference>
<dbReference type="EMBL" id="JALLPJ020000614">
    <property type="protein sequence ID" value="KAL3787334.1"/>
    <property type="molecule type" value="Genomic_DNA"/>
</dbReference>
<dbReference type="PANTHER" id="PTHR35399:SF2">
    <property type="entry name" value="DUF839 DOMAIN-CONTAINING PROTEIN"/>
    <property type="match status" value="1"/>
</dbReference>
<accession>A0ABD3PI68</accession>
<evidence type="ECO:0000313" key="2">
    <source>
        <dbReference type="Proteomes" id="UP001530400"/>
    </source>
</evidence>
<organism evidence="1 2">
    <name type="scientific">Cyclotella atomus</name>
    <dbReference type="NCBI Taxonomy" id="382360"/>
    <lineage>
        <taxon>Eukaryota</taxon>
        <taxon>Sar</taxon>
        <taxon>Stramenopiles</taxon>
        <taxon>Ochrophyta</taxon>
        <taxon>Bacillariophyta</taxon>
        <taxon>Coscinodiscophyceae</taxon>
        <taxon>Thalassiosirophycidae</taxon>
        <taxon>Stephanodiscales</taxon>
        <taxon>Stephanodiscaceae</taxon>
        <taxon>Cyclotella</taxon>
    </lineage>
</organism>
<name>A0ABD3PI68_9STRA</name>
<dbReference type="PANTHER" id="PTHR35399">
    <property type="entry name" value="SLR8030 PROTEIN"/>
    <property type="match status" value="1"/>
</dbReference>
<gene>
    <name evidence="1" type="ORF">ACHAWO_006260</name>
</gene>
<dbReference type="SUPFAM" id="SSF63825">
    <property type="entry name" value="YWTD domain"/>
    <property type="match status" value="1"/>
</dbReference>
<comment type="caution">
    <text evidence="1">The sequence shown here is derived from an EMBL/GenBank/DDBJ whole genome shotgun (WGS) entry which is preliminary data.</text>
</comment>
<evidence type="ECO:0000313" key="1">
    <source>
        <dbReference type="EMBL" id="KAL3787334.1"/>
    </source>
</evidence>
<sequence>MTVLGQDGGSFESVACDNSNPSKPVFYLTEDAEDGALRRFRPRRSSGSNTLHNAGGTFDYLKFLNATHFIWTTNIDAARAKGIDYFGGMLYFISKKTYLLYTLDLKKFTYSTSSTNQTLFGDGEFNNSPDQLIRGKGGEVIYLTEDGGKSIGVYAIDKNNKRYAIFEAYSDIYHGDETTGLAFSPDGRKMYACFQDCGCENSDGVDFRCGCLMEFSRTDGKSFDGSTLSLKRHAASGH</sequence>
<dbReference type="Proteomes" id="UP001530400">
    <property type="component" value="Unassembled WGS sequence"/>
</dbReference>
<dbReference type="AlphaFoldDB" id="A0ABD3PI68"/>
<keyword evidence="2" id="KW-1185">Reference proteome</keyword>